<keyword evidence="2" id="KW-1133">Transmembrane helix</keyword>
<evidence type="ECO:0000313" key="4">
    <source>
        <dbReference type="Proteomes" id="UP000008068"/>
    </source>
</evidence>
<feature type="compositionally biased region" description="Acidic residues" evidence="1">
    <location>
        <begin position="478"/>
        <end position="487"/>
    </location>
</feature>
<organism evidence="4">
    <name type="scientific">Caenorhabditis brenneri</name>
    <name type="common">Nematode worm</name>
    <dbReference type="NCBI Taxonomy" id="135651"/>
    <lineage>
        <taxon>Eukaryota</taxon>
        <taxon>Metazoa</taxon>
        <taxon>Ecdysozoa</taxon>
        <taxon>Nematoda</taxon>
        <taxon>Chromadorea</taxon>
        <taxon>Rhabditida</taxon>
        <taxon>Rhabditina</taxon>
        <taxon>Rhabditomorpha</taxon>
        <taxon>Rhabditoidea</taxon>
        <taxon>Rhabditidae</taxon>
        <taxon>Peloderinae</taxon>
        <taxon>Caenorhabditis</taxon>
    </lineage>
</organism>
<feature type="transmembrane region" description="Helical" evidence="2">
    <location>
        <begin position="27"/>
        <end position="45"/>
    </location>
</feature>
<gene>
    <name evidence="3" type="ORF">CAEBREN_31058</name>
</gene>
<dbReference type="eggNOG" id="ENOG502S69F">
    <property type="taxonomic scope" value="Eukaryota"/>
</dbReference>
<evidence type="ECO:0000256" key="1">
    <source>
        <dbReference type="SAM" id="MobiDB-lite"/>
    </source>
</evidence>
<dbReference type="HOGENOM" id="CLU_558053_0_0_1"/>
<keyword evidence="2" id="KW-0472">Membrane</keyword>
<dbReference type="OrthoDB" id="5872298at2759"/>
<dbReference type="InParanoid" id="G0N5Q6"/>
<sequence>MMERIRESGRRLHRVYRETIEWRNPLTGLYLMAVNSAFWIGVIYCDIRIQEAVLATASAGVFAWDILLSSSNDHSIITHILMWPFQSIFRTLSVCGSFYSVHLLRAEEIRLACYSAYATLACLLINPVWEYNEVNAKIGSAAQRTAAWFGNWIQYLIITPIVTVYEYTKYIVLFRWVPPLIAYIKHFVFNFRQAFGELVTGIKNWFQVAVIDRIKRIAARIRQFLRYWFCAEWWPSLKEWLKINVGVPLRYLFDQLCFVFVYIFCAHWFPPLWRFTVKQLKALSALAYEHVWIPTKAYLLCQIERLRCWLRDTLHRIAISVRDSILWPICCLVVEVGKQVSVFVYHLVLEPVLNYFYGRYKIIETSALIYVLGPVCETVIENIPEKNPFCEESDTEFDGFLPEVNDETDLDENLVDEDDDDLSQLSSSPIPEEEAEFERGLHFNAINGSESSDDEFDLDVPKRNVRRRRREPKKAEVEADEDYELLQ</sequence>
<keyword evidence="4" id="KW-1185">Reference proteome</keyword>
<protein>
    <submittedName>
        <fullName evidence="3">Uncharacterized protein</fullName>
    </submittedName>
</protein>
<evidence type="ECO:0000256" key="2">
    <source>
        <dbReference type="SAM" id="Phobius"/>
    </source>
</evidence>
<evidence type="ECO:0000313" key="3">
    <source>
        <dbReference type="EMBL" id="EGT53307.1"/>
    </source>
</evidence>
<dbReference type="AlphaFoldDB" id="G0N5Q6"/>
<dbReference type="Proteomes" id="UP000008068">
    <property type="component" value="Unassembled WGS sequence"/>
</dbReference>
<feature type="region of interest" description="Disordered" evidence="1">
    <location>
        <begin position="466"/>
        <end position="487"/>
    </location>
</feature>
<reference evidence="4" key="1">
    <citation type="submission" date="2011-07" db="EMBL/GenBank/DDBJ databases">
        <authorList>
            <consortium name="Caenorhabditis brenneri Sequencing and Analysis Consortium"/>
            <person name="Wilson R.K."/>
        </authorList>
    </citation>
    <scope>NUCLEOTIDE SEQUENCE [LARGE SCALE GENOMIC DNA]</scope>
    <source>
        <strain evidence="4">PB2801</strain>
    </source>
</reference>
<keyword evidence="2" id="KW-0812">Transmembrane</keyword>
<accession>G0N5Q6</accession>
<proteinExistence type="predicted"/>
<dbReference type="EMBL" id="GL379840">
    <property type="protein sequence ID" value="EGT53307.1"/>
    <property type="molecule type" value="Genomic_DNA"/>
</dbReference>
<name>G0N5Q6_CAEBE</name>
<dbReference type="FunCoup" id="G0N5Q6">
    <property type="interactions" value="250"/>
</dbReference>